<evidence type="ECO:0000313" key="1">
    <source>
        <dbReference type="EMBL" id="SMF94345.1"/>
    </source>
</evidence>
<accession>A0A1Y6D2Z1</accession>
<organism evidence="1 2">
    <name type="scientific">Methylomagnum ishizawai</name>
    <dbReference type="NCBI Taxonomy" id="1760988"/>
    <lineage>
        <taxon>Bacteria</taxon>
        <taxon>Pseudomonadati</taxon>
        <taxon>Pseudomonadota</taxon>
        <taxon>Gammaproteobacteria</taxon>
        <taxon>Methylococcales</taxon>
        <taxon>Methylococcaceae</taxon>
        <taxon>Methylomagnum</taxon>
    </lineage>
</organism>
<gene>
    <name evidence="1" type="ORF">SAMN02949497_1655</name>
</gene>
<dbReference type="Proteomes" id="UP000192923">
    <property type="component" value="Unassembled WGS sequence"/>
</dbReference>
<dbReference type="AlphaFoldDB" id="A0A1Y6D2Z1"/>
<reference evidence="1 2" key="1">
    <citation type="submission" date="2016-12" db="EMBL/GenBank/DDBJ databases">
        <authorList>
            <person name="Song W.-J."/>
            <person name="Kurnit D.M."/>
        </authorList>
    </citation>
    <scope>NUCLEOTIDE SEQUENCE [LARGE SCALE GENOMIC DNA]</scope>
    <source>
        <strain evidence="1 2">175</strain>
    </source>
</reference>
<evidence type="ECO:0000313" key="2">
    <source>
        <dbReference type="Proteomes" id="UP000192923"/>
    </source>
</evidence>
<protein>
    <submittedName>
        <fullName evidence="1">Uncharacterized protein</fullName>
    </submittedName>
</protein>
<dbReference type="RefSeq" id="WP_085211632.1">
    <property type="nucleotide sequence ID" value="NZ_FXAM01000001.1"/>
</dbReference>
<name>A0A1Y6D2Z1_9GAMM</name>
<proteinExistence type="predicted"/>
<sequence length="138" mass="13965">MTALAAERNTPQLDEGIYGQPVKASVKIYKGGLVVASAGYAAPGTAATGLIALGRAEETVDNSSGGNGDKNIRIRPGVFRFGNSASADAIAQADAGADCYIVDDQTVAKTNGSGTRSRAGKIHSVDSLGVWVLIGLGN</sequence>
<dbReference type="EMBL" id="FXAM01000001">
    <property type="protein sequence ID" value="SMF94345.1"/>
    <property type="molecule type" value="Genomic_DNA"/>
</dbReference>
<dbReference type="STRING" id="1760988.SAMN02949497_1655"/>
<dbReference type="OrthoDB" id="5465205at2"/>
<keyword evidence="2" id="KW-1185">Reference proteome</keyword>